<dbReference type="OrthoDB" id="4207369at2759"/>
<dbReference type="HOGENOM" id="CLU_031487_0_0_1"/>
<feature type="compositionally biased region" description="Polar residues" evidence="1">
    <location>
        <begin position="562"/>
        <end position="583"/>
    </location>
</feature>
<protein>
    <submittedName>
        <fullName evidence="2">Uncharacterized protein</fullName>
    </submittedName>
</protein>
<feature type="compositionally biased region" description="Polar residues" evidence="1">
    <location>
        <begin position="1"/>
        <end position="11"/>
    </location>
</feature>
<evidence type="ECO:0000313" key="2">
    <source>
        <dbReference type="EMBL" id="KIV81126.1"/>
    </source>
</evidence>
<accession>A0A0D1X0Z5</accession>
<organism evidence="2 3">
    <name type="scientific">Exophiala sideris</name>
    <dbReference type="NCBI Taxonomy" id="1016849"/>
    <lineage>
        <taxon>Eukaryota</taxon>
        <taxon>Fungi</taxon>
        <taxon>Dikarya</taxon>
        <taxon>Ascomycota</taxon>
        <taxon>Pezizomycotina</taxon>
        <taxon>Eurotiomycetes</taxon>
        <taxon>Chaetothyriomycetidae</taxon>
        <taxon>Chaetothyriales</taxon>
        <taxon>Herpotrichiellaceae</taxon>
        <taxon>Exophiala</taxon>
    </lineage>
</organism>
<feature type="region of interest" description="Disordered" evidence="1">
    <location>
        <begin position="195"/>
        <end position="233"/>
    </location>
</feature>
<feature type="compositionally biased region" description="Basic and acidic residues" evidence="1">
    <location>
        <begin position="451"/>
        <end position="460"/>
    </location>
</feature>
<feature type="compositionally biased region" description="Acidic residues" evidence="1">
    <location>
        <begin position="195"/>
        <end position="204"/>
    </location>
</feature>
<dbReference type="EMBL" id="KN846953">
    <property type="protein sequence ID" value="KIV81126.1"/>
    <property type="molecule type" value="Genomic_DNA"/>
</dbReference>
<feature type="compositionally biased region" description="Low complexity" evidence="1">
    <location>
        <begin position="16"/>
        <end position="36"/>
    </location>
</feature>
<evidence type="ECO:0000313" key="3">
    <source>
        <dbReference type="Proteomes" id="UP000053599"/>
    </source>
</evidence>
<reference evidence="2 3" key="1">
    <citation type="submission" date="2015-01" db="EMBL/GenBank/DDBJ databases">
        <title>The Genome Sequence of Exophiala sideris CBS121828.</title>
        <authorList>
            <consortium name="The Broad Institute Genomics Platform"/>
            <person name="Cuomo C."/>
            <person name="de Hoog S."/>
            <person name="Gorbushina A."/>
            <person name="Stielow B."/>
            <person name="Teixiera M."/>
            <person name="Abouelleil A."/>
            <person name="Chapman S.B."/>
            <person name="Priest M."/>
            <person name="Young S.K."/>
            <person name="Wortman J."/>
            <person name="Nusbaum C."/>
            <person name="Birren B."/>
        </authorList>
    </citation>
    <scope>NUCLEOTIDE SEQUENCE [LARGE SCALE GENOMIC DNA]</scope>
    <source>
        <strain evidence="2 3">CBS 121828</strain>
    </source>
</reference>
<feature type="region of interest" description="Disordered" evidence="1">
    <location>
        <begin position="307"/>
        <end position="330"/>
    </location>
</feature>
<name>A0A0D1X0Z5_9EURO</name>
<feature type="compositionally biased region" description="Acidic residues" evidence="1">
    <location>
        <begin position="484"/>
        <end position="504"/>
    </location>
</feature>
<proteinExistence type="predicted"/>
<dbReference type="Proteomes" id="UP000053599">
    <property type="component" value="Unassembled WGS sequence"/>
</dbReference>
<feature type="region of interest" description="Disordered" evidence="1">
    <location>
        <begin position="1"/>
        <end position="50"/>
    </location>
</feature>
<feature type="region of interest" description="Disordered" evidence="1">
    <location>
        <begin position="562"/>
        <end position="615"/>
    </location>
</feature>
<feature type="region of interest" description="Disordered" evidence="1">
    <location>
        <begin position="352"/>
        <end position="374"/>
    </location>
</feature>
<evidence type="ECO:0000256" key="1">
    <source>
        <dbReference type="SAM" id="MobiDB-lite"/>
    </source>
</evidence>
<sequence length="615" mass="67813">MALSMTATTPTRGRPSLEPTPFLPSSSPTSSITSSTRAKDVDCGSTPKRYTFTPQRVKSLPRAWERRPATPYVPRNEAQKIWKRVPLGEVTIHHDETWRKGNTALNARPVKRMRVGQVDEDEDKENINYIPSKWEDATSNVSPKRKIAGFVEVNGGLDKDEGCTHLNEDEDISENEDPAPSPRVRNTALSETTFEDSVADEGMDECASPSVSDRVKPPNQSEDGHAPSTPESVEARLTTDKVGNAAIAPSDVFTETTLASPILQDTQDIVAESDTLHTDQPLIQPIAQANDDDTAYLHDFLSRARAQKAARQQEPVLERASANEETKTPQVMSERPAAAHIEDVHQNALITASEEDSTSLQPDAEPAIDMSSPRRSSRLITRLPRPQKPVMSLPNTISLKRLNGTEFIATQKEVQSLAIATRTNTKRNKGDSVSVSIKLMQLHAEANAKALEPEVKSPEVKKRKKRSKEVSWDATIARYQDGSPPEEDVPEQEDQDETQAADEVAETKNGQEQQRQAQAVVSEEKQQVVRKVRRLRKLNAGTVNGTPAPKRTLRMSLVGALSTGSTMDETSSSCLEEQNQASAENYRPDGTRLFVGTSEQRIQTRTRARLSKGPA</sequence>
<feature type="compositionally biased region" description="Polar residues" evidence="1">
    <location>
        <begin position="508"/>
        <end position="519"/>
    </location>
</feature>
<feature type="compositionally biased region" description="Basic residues" evidence="1">
    <location>
        <begin position="604"/>
        <end position="615"/>
    </location>
</feature>
<feature type="region of interest" description="Disordered" evidence="1">
    <location>
        <begin position="450"/>
        <end position="526"/>
    </location>
</feature>
<gene>
    <name evidence="2" type="ORF">PV11_08571</name>
</gene>
<dbReference type="STRING" id="1016849.A0A0D1X0Z5"/>
<dbReference type="AlphaFoldDB" id="A0A0D1X0Z5"/>